<name>D2QK28_SPILD</name>
<organism evidence="8 9">
    <name type="scientific">Spirosoma linguale (strain ATCC 33905 / DSM 74 / LMG 10896 / Claus 1)</name>
    <dbReference type="NCBI Taxonomy" id="504472"/>
    <lineage>
        <taxon>Bacteria</taxon>
        <taxon>Pseudomonadati</taxon>
        <taxon>Bacteroidota</taxon>
        <taxon>Cytophagia</taxon>
        <taxon>Cytophagales</taxon>
        <taxon>Cytophagaceae</taxon>
        <taxon>Spirosoma</taxon>
    </lineage>
</organism>
<feature type="domain" description="Cobalamin adenosyltransferase-like" evidence="7">
    <location>
        <begin position="3"/>
        <end position="172"/>
    </location>
</feature>
<dbReference type="GO" id="GO:0005524">
    <property type="term" value="F:ATP binding"/>
    <property type="evidence" value="ECO:0007669"/>
    <property type="project" value="UniProtKB-UniRule"/>
</dbReference>
<dbReference type="eggNOG" id="COG2096">
    <property type="taxonomic scope" value="Bacteria"/>
</dbReference>
<dbReference type="EMBL" id="CP001769">
    <property type="protein sequence ID" value="ADB37150.1"/>
    <property type="molecule type" value="Genomic_DNA"/>
</dbReference>
<dbReference type="EC" id="2.5.1.17" evidence="6"/>
<evidence type="ECO:0000256" key="4">
    <source>
        <dbReference type="ARBA" id="ARBA00022741"/>
    </source>
</evidence>
<evidence type="ECO:0000256" key="1">
    <source>
        <dbReference type="ARBA" id="ARBA00007487"/>
    </source>
</evidence>
<evidence type="ECO:0000256" key="5">
    <source>
        <dbReference type="ARBA" id="ARBA00022840"/>
    </source>
</evidence>
<evidence type="ECO:0000259" key="7">
    <source>
        <dbReference type="Pfam" id="PF01923"/>
    </source>
</evidence>
<dbReference type="NCBIfam" id="TIGR00636">
    <property type="entry name" value="PduO_Nterm"/>
    <property type="match status" value="1"/>
</dbReference>
<accession>D2QK28</accession>
<gene>
    <name evidence="8" type="ordered locus">Slin_1099</name>
</gene>
<comment type="catalytic activity">
    <reaction evidence="6">
        <text>2 cob(II)alamin + reduced [electron-transfer flavoprotein] + 2 ATP = 2 adenosylcob(III)alamin + 2 triphosphate + oxidized [electron-transfer flavoprotein] + 3 H(+)</text>
        <dbReference type="Rhea" id="RHEA:28671"/>
        <dbReference type="Rhea" id="RHEA-COMP:10685"/>
        <dbReference type="Rhea" id="RHEA-COMP:10686"/>
        <dbReference type="ChEBI" id="CHEBI:15378"/>
        <dbReference type="ChEBI" id="CHEBI:16304"/>
        <dbReference type="ChEBI" id="CHEBI:18036"/>
        <dbReference type="ChEBI" id="CHEBI:18408"/>
        <dbReference type="ChEBI" id="CHEBI:30616"/>
        <dbReference type="ChEBI" id="CHEBI:57692"/>
        <dbReference type="ChEBI" id="CHEBI:58307"/>
        <dbReference type="EC" id="2.5.1.17"/>
    </reaction>
</comment>
<dbReference type="STRING" id="504472.Slin_1099"/>
<dbReference type="GO" id="GO:0009236">
    <property type="term" value="P:cobalamin biosynthetic process"/>
    <property type="evidence" value="ECO:0007669"/>
    <property type="project" value="UniProtKB-UniRule"/>
</dbReference>
<dbReference type="InterPro" id="IPR016030">
    <property type="entry name" value="CblAdoTrfase-like"/>
</dbReference>
<dbReference type="RefSeq" id="WP_012925701.1">
    <property type="nucleotide sequence ID" value="NC_013730.1"/>
</dbReference>
<proteinExistence type="inferred from homology"/>
<comment type="catalytic activity">
    <reaction evidence="6">
        <text>2 cob(II)yrinate a,c diamide + reduced [electron-transfer flavoprotein] + 2 ATP = 2 adenosylcob(III)yrinate a,c-diamide + 2 triphosphate + oxidized [electron-transfer flavoprotein] + 3 H(+)</text>
        <dbReference type="Rhea" id="RHEA:11528"/>
        <dbReference type="Rhea" id="RHEA-COMP:10685"/>
        <dbReference type="Rhea" id="RHEA-COMP:10686"/>
        <dbReference type="ChEBI" id="CHEBI:15378"/>
        <dbReference type="ChEBI" id="CHEBI:18036"/>
        <dbReference type="ChEBI" id="CHEBI:30616"/>
        <dbReference type="ChEBI" id="CHEBI:57692"/>
        <dbReference type="ChEBI" id="CHEBI:58307"/>
        <dbReference type="ChEBI" id="CHEBI:58503"/>
        <dbReference type="ChEBI" id="CHEBI:58537"/>
        <dbReference type="EC" id="2.5.1.17"/>
    </reaction>
</comment>
<comment type="pathway">
    <text evidence="6">Cofactor biosynthesis; adenosylcobalamin biosynthesis; adenosylcobalamin from cob(II)yrinate a,c-diamide: step 2/7.</text>
</comment>
<dbReference type="PANTHER" id="PTHR12213:SF0">
    <property type="entry name" value="CORRINOID ADENOSYLTRANSFERASE MMAB"/>
    <property type="match status" value="1"/>
</dbReference>
<dbReference type="Proteomes" id="UP000002028">
    <property type="component" value="Chromosome"/>
</dbReference>
<dbReference type="FunFam" id="1.20.1200.10:FF:000001">
    <property type="entry name" value="Cob(I)yrinic acid a,c-diamide adenosyltransferase"/>
    <property type="match status" value="1"/>
</dbReference>
<keyword evidence="3 6" id="KW-0808">Transferase</keyword>
<dbReference type="Gene3D" id="1.20.1200.10">
    <property type="entry name" value="Cobalamin adenosyltransferase-like"/>
    <property type="match status" value="1"/>
</dbReference>
<dbReference type="GO" id="GO:0008817">
    <property type="term" value="F:corrinoid adenosyltransferase activity"/>
    <property type="evidence" value="ECO:0007669"/>
    <property type="project" value="UniProtKB-UniRule"/>
</dbReference>
<sequence>MKIYTKTGDKGQTALIGGRRVSKSDLRLDAYGTVDELNSWIGLVRDQPVNTNRREFLKEIQDRLFTVGSELATDPEKAPKRPMPAITSDDVTLLEQAMDAMDTELPELRAFVLPGGHQSVSFCHLARTVCRRAERIIITLNEQAFSSVENVDELVIQYVNRLSDYLFVLSRKMAQELDAEEVTWKPRALPSN</sequence>
<dbReference type="Pfam" id="PF01923">
    <property type="entry name" value="Cob_adeno_trans"/>
    <property type="match status" value="1"/>
</dbReference>
<comment type="subunit">
    <text evidence="2">Homotrimer.</text>
</comment>
<dbReference type="SUPFAM" id="SSF89028">
    <property type="entry name" value="Cobalamin adenosyltransferase-like"/>
    <property type="match status" value="1"/>
</dbReference>
<dbReference type="AlphaFoldDB" id="D2QK28"/>
<comment type="similarity">
    <text evidence="1 6">Belongs to the Cob(I)alamin adenosyltransferase family.</text>
</comment>
<keyword evidence="4 6" id="KW-0547">Nucleotide-binding</keyword>
<keyword evidence="9" id="KW-1185">Reference proteome</keyword>
<dbReference type="PANTHER" id="PTHR12213">
    <property type="entry name" value="CORRINOID ADENOSYLTRANSFERASE"/>
    <property type="match status" value="1"/>
</dbReference>
<keyword evidence="6" id="KW-0169">Cobalamin biosynthesis</keyword>
<evidence type="ECO:0000256" key="2">
    <source>
        <dbReference type="ARBA" id="ARBA00011233"/>
    </source>
</evidence>
<evidence type="ECO:0000313" key="8">
    <source>
        <dbReference type="EMBL" id="ADB37150.1"/>
    </source>
</evidence>
<evidence type="ECO:0000256" key="6">
    <source>
        <dbReference type="RuleBase" id="RU366026"/>
    </source>
</evidence>
<evidence type="ECO:0000313" key="9">
    <source>
        <dbReference type="Proteomes" id="UP000002028"/>
    </source>
</evidence>
<protein>
    <recommendedName>
        <fullName evidence="6">Corrinoid adenosyltransferase</fullName>
        <ecNumber evidence="6">2.5.1.17</ecNumber>
    </recommendedName>
    <alternativeName>
        <fullName evidence="6">Cob(II)alamin adenosyltransferase</fullName>
    </alternativeName>
    <alternativeName>
        <fullName evidence="6">Cob(II)yrinic acid a,c-diamide adenosyltransferase</fullName>
    </alternativeName>
    <alternativeName>
        <fullName evidence="6">Cobinamide/cobalamin adenosyltransferase</fullName>
    </alternativeName>
</protein>
<evidence type="ECO:0000256" key="3">
    <source>
        <dbReference type="ARBA" id="ARBA00022679"/>
    </source>
</evidence>
<dbReference type="InterPro" id="IPR029499">
    <property type="entry name" value="PduO-typ"/>
</dbReference>
<dbReference type="HOGENOM" id="CLU_083486_0_2_10"/>
<dbReference type="KEGG" id="sli:Slin_1099"/>
<dbReference type="UniPathway" id="UPA00148">
    <property type="reaction ID" value="UER00233"/>
</dbReference>
<reference evidence="8 9" key="1">
    <citation type="journal article" date="2010" name="Stand. Genomic Sci.">
        <title>Complete genome sequence of Spirosoma linguale type strain (1).</title>
        <authorList>
            <person name="Lail K."/>
            <person name="Sikorski J."/>
            <person name="Saunders E."/>
            <person name="Lapidus A."/>
            <person name="Glavina Del Rio T."/>
            <person name="Copeland A."/>
            <person name="Tice H."/>
            <person name="Cheng J.-F."/>
            <person name="Lucas S."/>
            <person name="Nolan M."/>
            <person name="Bruce D."/>
            <person name="Goodwin L."/>
            <person name="Pitluck S."/>
            <person name="Ivanova N."/>
            <person name="Mavromatis K."/>
            <person name="Ovchinnikova G."/>
            <person name="Pati A."/>
            <person name="Chen A."/>
            <person name="Palaniappan K."/>
            <person name="Land M."/>
            <person name="Hauser L."/>
            <person name="Chang Y.-J."/>
            <person name="Jeffries C.D."/>
            <person name="Chain P."/>
            <person name="Brettin T."/>
            <person name="Detter J.C."/>
            <person name="Schuetze A."/>
            <person name="Rohde M."/>
            <person name="Tindall B.J."/>
            <person name="Goeker M."/>
            <person name="Bristow J."/>
            <person name="Eisen J.A."/>
            <person name="Markowitz V."/>
            <person name="Hugenholtz P."/>
            <person name="Kyrpides N.C."/>
            <person name="Klenk H.-P."/>
            <person name="Chen F."/>
        </authorList>
    </citation>
    <scope>NUCLEOTIDE SEQUENCE [LARGE SCALE GENOMIC DNA]</scope>
    <source>
        <strain evidence="9">ATCC 33905 / DSM 74 / LMG 10896 / Claus 1</strain>
    </source>
</reference>
<keyword evidence="5 6" id="KW-0067">ATP-binding</keyword>
<dbReference type="InterPro" id="IPR036451">
    <property type="entry name" value="CblAdoTrfase-like_sf"/>
</dbReference>